<comment type="caution">
    <text evidence="1">The sequence shown here is derived from an EMBL/GenBank/DDBJ whole genome shotgun (WGS) entry which is preliminary data.</text>
</comment>
<dbReference type="PANTHER" id="PTHR36773">
    <property type="entry name" value="EXPRESSED PROTEIN"/>
    <property type="match status" value="1"/>
</dbReference>
<name>A0A835U671_VANPL</name>
<gene>
    <name evidence="1" type="ORF">HPP92_028259</name>
</gene>
<organism evidence="1 2">
    <name type="scientific">Vanilla planifolia</name>
    <name type="common">Vanilla</name>
    <dbReference type="NCBI Taxonomy" id="51239"/>
    <lineage>
        <taxon>Eukaryota</taxon>
        <taxon>Viridiplantae</taxon>
        <taxon>Streptophyta</taxon>
        <taxon>Embryophyta</taxon>
        <taxon>Tracheophyta</taxon>
        <taxon>Spermatophyta</taxon>
        <taxon>Magnoliopsida</taxon>
        <taxon>Liliopsida</taxon>
        <taxon>Asparagales</taxon>
        <taxon>Orchidaceae</taxon>
        <taxon>Vanilloideae</taxon>
        <taxon>Vanilleae</taxon>
        <taxon>Vanilla</taxon>
    </lineage>
</organism>
<dbReference type="GO" id="GO:0009536">
    <property type="term" value="C:plastid"/>
    <property type="evidence" value="ECO:0007669"/>
    <property type="project" value="TreeGrafter"/>
</dbReference>
<reference evidence="1 2" key="1">
    <citation type="journal article" date="2020" name="Nat. Food">
        <title>A phased Vanilla planifolia genome enables genetic improvement of flavour and production.</title>
        <authorList>
            <person name="Hasing T."/>
            <person name="Tang H."/>
            <person name="Brym M."/>
            <person name="Khazi F."/>
            <person name="Huang T."/>
            <person name="Chambers A.H."/>
        </authorList>
    </citation>
    <scope>NUCLEOTIDE SEQUENCE [LARGE SCALE GENOMIC DNA]</scope>
    <source>
        <tissue evidence="1">Leaf</tissue>
    </source>
</reference>
<evidence type="ECO:0000313" key="2">
    <source>
        <dbReference type="Proteomes" id="UP000636800"/>
    </source>
</evidence>
<dbReference type="PANTHER" id="PTHR36773:SF1">
    <property type="entry name" value="EXPRESSED PROTEIN"/>
    <property type="match status" value="1"/>
</dbReference>
<keyword evidence="2" id="KW-1185">Reference proteome</keyword>
<dbReference type="AlphaFoldDB" id="A0A835U671"/>
<protein>
    <submittedName>
        <fullName evidence="1">Uncharacterized protein</fullName>
    </submittedName>
</protein>
<proteinExistence type="predicted"/>
<dbReference type="Proteomes" id="UP000636800">
    <property type="component" value="Unassembled WGS sequence"/>
</dbReference>
<accession>A0A835U671</accession>
<evidence type="ECO:0000313" key="1">
    <source>
        <dbReference type="EMBL" id="KAG0447611.1"/>
    </source>
</evidence>
<dbReference type="EMBL" id="JADCNL010000446">
    <property type="protein sequence ID" value="KAG0447611.1"/>
    <property type="molecule type" value="Genomic_DNA"/>
</dbReference>
<sequence length="183" mass="19493">MVVARRQMKKTYMSPLPAMSDPEVFSPSATLLTFDPPIPLLRGPVPAGPDDDPSAGPFVLAFRDSMSWKSAFLATRSKIIEQCEAGARAGCSISVSNKCKPPWWKALFGAKSADLAERERCEEREMSSCLASAKDACISFAEQKCIPSFAGARIAAAPETTSLSCGATNYRGSALMASSFAGK</sequence>